<dbReference type="RefSeq" id="WP_039647501.1">
    <property type="nucleotide sequence ID" value="NZ_JXBL01000001.1"/>
</dbReference>
<protein>
    <recommendedName>
        <fullName evidence="4">Lipoprotein</fullName>
    </recommendedName>
</protein>
<evidence type="ECO:0008006" key="4">
    <source>
        <dbReference type="Google" id="ProtNLM"/>
    </source>
</evidence>
<name>A0A0C1QZS1_9BACT</name>
<accession>A0A0C1QZS1</accession>
<dbReference type="AlphaFoldDB" id="A0A0C1QZS1"/>
<evidence type="ECO:0000313" key="3">
    <source>
        <dbReference type="Proteomes" id="UP000031433"/>
    </source>
</evidence>
<evidence type="ECO:0000256" key="1">
    <source>
        <dbReference type="SAM" id="SignalP"/>
    </source>
</evidence>
<feature type="signal peptide" evidence="1">
    <location>
        <begin position="1"/>
        <end position="21"/>
    </location>
</feature>
<feature type="chain" id="PRO_5002137610" description="Lipoprotein" evidence="1">
    <location>
        <begin position="22"/>
        <end position="246"/>
    </location>
</feature>
<reference evidence="2 3" key="1">
    <citation type="submission" date="2015-01" db="EMBL/GenBank/DDBJ databases">
        <title>Genome sequence of the anaerobic bacterium Geobacter soli GSS01, a dissimilatory Fe(III) reducer from soil.</title>
        <authorList>
            <person name="Yang G."/>
            <person name="Zhou S."/>
        </authorList>
    </citation>
    <scope>NUCLEOTIDE SEQUENCE [LARGE SCALE GENOMIC DNA]</scope>
    <source>
        <strain evidence="2 3">GSS01</strain>
    </source>
</reference>
<evidence type="ECO:0000313" key="2">
    <source>
        <dbReference type="EMBL" id="KIE43741.1"/>
    </source>
</evidence>
<organism evidence="2 3">
    <name type="scientific">Geobacter soli</name>
    <dbReference type="NCBI Taxonomy" id="1510391"/>
    <lineage>
        <taxon>Bacteria</taxon>
        <taxon>Pseudomonadati</taxon>
        <taxon>Thermodesulfobacteriota</taxon>
        <taxon>Desulfuromonadia</taxon>
        <taxon>Geobacterales</taxon>
        <taxon>Geobacteraceae</taxon>
        <taxon>Geobacter</taxon>
    </lineage>
</organism>
<dbReference type="Proteomes" id="UP000031433">
    <property type="component" value="Unassembled WGS sequence"/>
</dbReference>
<dbReference type="EMBL" id="JXBL01000001">
    <property type="protein sequence ID" value="KIE43741.1"/>
    <property type="molecule type" value="Genomic_DNA"/>
</dbReference>
<proteinExistence type="predicted"/>
<keyword evidence="3" id="KW-1185">Reference proteome</keyword>
<dbReference type="PROSITE" id="PS51257">
    <property type="entry name" value="PROKAR_LIPOPROTEIN"/>
    <property type="match status" value="1"/>
</dbReference>
<gene>
    <name evidence="2" type="ORF">SE37_14450</name>
</gene>
<keyword evidence="1" id="KW-0732">Signal</keyword>
<sequence>MKIRILKTIAAVLLPALVLSACTSYRSQYVGFRPAEDYINSQVVNGVTIGGEAFADTSAATDAFGFDVIGTGVMPVQVVMSNKGTRSLDIVSSQTFLVNDQNRYFPVIPNTTAVDRIEKSTQFASFFGKGAGKGALLGAAGGAILGAAIGIVSGHSVAEAVGKGAAVGAAGGAIAGGASEGTSGERERTIIEDIRNKGLEGKTLPADSIASGFLFFPAEAGSAKELRLQLRERETGTTSSVVLRFK</sequence>
<comment type="caution">
    <text evidence="2">The sequence shown here is derived from an EMBL/GenBank/DDBJ whole genome shotgun (WGS) entry which is preliminary data.</text>
</comment>